<dbReference type="InterPro" id="IPR004843">
    <property type="entry name" value="Calcineurin-like_PHP"/>
</dbReference>
<dbReference type="GO" id="GO:0009166">
    <property type="term" value="P:nucleotide catabolic process"/>
    <property type="evidence" value="ECO:0007669"/>
    <property type="project" value="InterPro"/>
</dbReference>
<dbReference type="InterPro" id="IPR008334">
    <property type="entry name" value="5'-Nucleotdase_C"/>
</dbReference>
<keyword evidence="1 2" id="KW-0732">Signal</keyword>
<proteinExistence type="inferred from homology"/>
<dbReference type="GO" id="GO:0000166">
    <property type="term" value="F:nucleotide binding"/>
    <property type="evidence" value="ECO:0007669"/>
    <property type="project" value="UniProtKB-KW"/>
</dbReference>
<evidence type="ECO:0000259" key="4">
    <source>
        <dbReference type="Pfam" id="PF02872"/>
    </source>
</evidence>
<evidence type="ECO:0000259" key="3">
    <source>
        <dbReference type="Pfam" id="PF00149"/>
    </source>
</evidence>
<dbReference type="GO" id="GO:0030288">
    <property type="term" value="C:outer membrane-bounded periplasmic space"/>
    <property type="evidence" value="ECO:0007669"/>
    <property type="project" value="TreeGrafter"/>
</dbReference>
<feature type="domain" description="5'-Nucleotidase C-terminal" evidence="4">
    <location>
        <begin position="386"/>
        <end position="559"/>
    </location>
</feature>
<name>A0A6A9UP25_9ACTN</name>
<dbReference type="SUPFAM" id="SSF55816">
    <property type="entry name" value="5'-nucleotidase (syn. UDP-sugar hydrolase), C-terminal domain"/>
    <property type="match status" value="1"/>
</dbReference>
<dbReference type="PANTHER" id="PTHR11575">
    <property type="entry name" value="5'-NUCLEOTIDASE-RELATED"/>
    <property type="match status" value="1"/>
</dbReference>
<dbReference type="AlphaFoldDB" id="A0A6A9UP25"/>
<dbReference type="Gene3D" id="3.60.21.10">
    <property type="match status" value="1"/>
</dbReference>
<dbReference type="PRINTS" id="PR01607">
    <property type="entry name" value="APYRASEFAMLY"/>
</dbReference>
<keyword evidence="2" id="KW-0378">Hydrolase</keyword>
<feature type="chain" id="PRO_5025717932" description="Bifunctional metallophosphatase/5'-nucleotidase" evidence="2">
    <location>
        <begin position="26"/>
        <end position="598"/>
    </location>
</feature>
<evidence type="ECO:0000256" key="1">
    <source>
        <dbReference type="ARBA" id="ARBA00022729"/>
    </source>
</evidence>
<feature type="domain" description="Calcineurin-like phosphoesterase" evidence="3">
    <location>
        <begin position="40"/>
        <end position="299"/>
    </location>
</feature>
<dbReference type="Pfam" id="PF02872">
    <property type="entry name" value="5_nucleotid_C"/>
    <property type="match status" value="1"/>
</dbReference>
<dbReference type="GO" id="GO:0008253">
    <property type="term" value="F:5'-nucleotidase activity"/>
    <property type="evidence" value="ECO:0007669"/>
    <property type="project" value="TreeGrafter"/>
</dbReference>
<evidence type="ECO:0000313" key="6">
    <source>
        <dbReference type="Proteomes" id="UP000435304"/>
    </source>
</evidence>
<organism evidence="5 6">
    <name type="scientific">Auraticoccus cholistanensis</name>
    <dbReference type="NCBI Taxonomy" id="2656650"/>
    <lineage>
        <taxon>Bacteria</taxon>
        <taxon>Bacillati</taxon>
        <taxon>Actinomycetota</taxon>
        <taxon>Actinomycetes</taxon>
        <taxon>Propionibacteriales</taxon>
        <taxon>Propionibacteriaceae</taxon>
        <taxon>Auraticoccus</taxon>
    </lineage>
</organism>
<dbReference type="Gene3D" id="3.90.780.10">
    <property type="entry name" value="5'-Nucleotidase, C-terminal domain"/>
    <property type="match status" value="1"/>
</dbReference>
<dbReference type="Pfam" id="PF00149">
    <property type="entry name" value="Metallophos"/>
    <property type="match status" value="1"/>
</dbReference>
<reference evidence="5 6" key="1">
    <citation type="submission" date="2019-12" db="EMBL/GenBank/DDBJ databases">
        <title>Auraticoccus cholistani sp. nov., an actinomycete isolated from soil of Cholistan desert.</title>
        <authorList>
            <person name="Cheema M.T."/>
        </authorList>
    </citation>
    <scope>NUCLEOTIDE SEQUENCE [LARGE SCALE GENOMIC DNA]</scope>
    <source>
        <strain evidence="5 6">F435</strain>
    </source>
</reference>
<gene>
    <name evidence="5" type="ORF">GC722_00105</name>
</gene>
<protein>
    <recommendedName>
        <fullName evidence="7">Bifunctional metallophosphatase/5'-nucleotidase</fullName>
    </recommendedName>
</protein>
<keyword evidence="6" id="KW-1185">Reference proteome</keyword>
<dbReference type="InterPro" id="IPR006179">
    <property type="entry name" value="5_nucleotidase/apyrase"/>
</dbReference>
<accession>A0A6A9UP25</accession>
<evidence type="ECO:0008006" key="7">
    <source>
        <dbReference type="Google" id="ProtNLM"/>
    </source>
</evidence>
<sequence>MPQHVRLGSALLALVLASAAAPADAASAEARSGPPIDVQIMSVTDFHGGDKLPSQDTNIYFADGTVHEAGDAAYLATELDRLSVRYRRGNSFRVLNGDNLTGYNYPDKSLANEPAMEVLNALDFDFSSVGNHDLDWRIDYLLEHTSEQACPAGPRADDCFQDSTGSLFAGADFEYLSANVQWRESGDLVFQPYAVRDVQGRRGTESKVGFIGITLQGSDRHAMSYNDALVTTDPVAAVNHYAAELQAQGVEAIVVLDHEGLRQDSQAVDACENPRDLAWKVATEAVPAVDAVIAGHTHGLASCTVTDPAGDPRPLAIGGSYGNVIAELNLSIDPRTDDVIRDRSGFRMHPVTEDVRPDPRIRTIKDHWAGFAAERAVTPVAWTDGSATLDRDASGESTLGNLVADAMLRSSQTEPELEADLGMVATQDHSGPGWNSEIHGDLIATPHPDAPAGRSAFTHRAAFDVFGHEHKVVTTTRTGAQLEAALEQQWVVGPDGTESFYPLALSADVSYTWRASAPVGDRVDPASITVGGAPLDLARTYRVAGPVDTFNGSSDFPALRTSELMRTHPQTDHITFVAYLRELGSVTIPERDRVQVTP</sequence>
<dbReference type="InterPro" id="IPR029052">
    <property type="entry name" value="Metallo-depent_PP-like"/>
</dbReference>
<comment type="similarity">
    <text evidence="2">Belongs to the 5'-nucleotidase family.</text>
</comment>
<dbReference type="SUPFAM" id="SSF56300">
    <property type="entry name" value="Metallo-dependent phosphatases"/>
    <property type="match status" value="1"/>
</dbReference>
<feature type="signal peptide" evidence="2">
    <location>
        <begin position="1"/>
        <end position="25"/>
    </location>
</feature>
<dbReference type="PANTHER" id="PTHR11575:SF24">
    <property type="entry name" value="5'-NUCLEOTIDASE"/>
    <property type="match status" value="1"/>
</dbReference>
<evidence type="ECO:0000313" key="5">
    <source>
        <dbReference type="EMBL" id="MVA74443.1"/>
    </source>
</evidence>
<dbReference type="InterPro" id="IPR036907">
    <property type="entry name" value="5'-Nucleotdase_C_sf"/>
</dbReference>
<dbReference type="GO" id="GO:0008768">
    <property type="term" value="F:UDP-sugar diphosphatase activity"/>
    <property type="evidence" value="ECO:0007669"/>
    <property type="project" value="TreeGrafter"/>
</dbReference>
<comment type="caution">
    <text evidence="5">The sequence shown here is derived from an EMBL/GenBank/DDBJ whole genome shotgun (WGS) entry which is preliminary data.</text>
</comment>
<dbReference type="Proteomes" id="UP000435304">
    <property type="component" value="Unassembled WGS sequence"/>
</dbReference>
<dbReference type="RefSeq" id="WP_156606939.1">
    <property type="nucleotide sequence ID" value="NZ_WPCU01000001.1"/>
</dbReference>
<dbReference type="EMBL" id="WPCU01000001">
    <property type="protein sequence ID" value="MVA74443.1"/>
    <property type="molecule type" value="Genomic_DNA"/>
</dbReference>
<keyword evidence="2" id="KW-0547">Nucleotide-binding</keyword>
<evidence type="ECO:0000256" key="2">
    <source>
        <dbReference type="RuleBase" id="RU362119"/>
    </source>
</evidence>